<reference evidence="8" key="1">
    <citation type="journal article" date="2020" name="Stud. Mycol.">
        <title>101 Dothideomycetes genomes: A test case for predicting lifestyles and emergence of pathogens.</title>
        <authorList>
            <person name="Haridas S."/>
            <person name="Albert R."/>
            <person name="Binder M."/>
            <person name="Bloem J."/>
            <person name="LaButti K."/>
            <person name="Salamov A."/>
            <person name="Andreopoulos B."/>
            <person name="Baker S."/>
            <person name="Barry K."/>
            <person name="Bills G."/>
            <person name="Bluhm B."/>
            <person name="Cannon C."/>
            <person name="Castanera R."/>
            <person name="Culley D."/>
            <person name="Daum C."/>
            <person name="Ezra D."/>
            <person name="Gonzalez J."/>
            <person name="Henrissat B."/>
            <person name="Kuo A."/>
            <person name="Liang C."/>
            <person name="Lipzen A."/>
            <person name="Lutzoni F."/>
            <person name="Magnuson J."/>
            <person name="Mondo S."/>
            <person name="Nolan M."/>
            <person name="Ohm R."/>
            <person name="Pangilinan J."/>
            <person name="Park H.-J."/>
            <person name="Ramirez L."/>
            <person name="Alfaro M."/>
            <person name="Sun H."/>
            <person name="Tritt A."/>
            <person name="Yoshinaga Y."/>
            <person name="Zwiers L.-H."/>
            <person name="Turgeon B."/>
            <person name="Goodwin S."/>
            <person name="Spatafora J."/>
            <person name="Crous P."/>
            <person name="Grigoriev I."/>
        </authorList>
    </citation>
    <scope>NUCLEOTIDE SEQUENCE [LARGE SCALE GENOMIC DNA]</scope>
    <source>
        <strain evidence="8">CBS 304.66</strain>
    </source>
</reference>
<name>A0A9P4N0C8_9PLEO</name>
<dbReference type="InterPro" id="IPR016169">
    <property type="entry name" value="FAD-bd_PCMH_sub2"/>
</dbReference>
<dbReference type="InterPro" id="IPR010031">
    <property type="entry name" value="FAD_lactone_oxidase-like"/>
</dbReference>
<dbReference type="InterPro" id="IPR016167">
    <property type="entry name" value="FAD-bd_PCMH_sub1"/>
</dbReference>
<comment type="caution">
    <text evidence="7">The sequence shown here is derived from an EMBL/GenBank/DDBJ whole genome shotgun (WGS) entry which is preliminary data.</text>
</comment>
<dbReference type="Pfam" id="PF01565">
    <property type="entry name" value="FAD_binding_4"/>
    <property type="match status" value="1"/>
</dbReference>
<dbReference type="EMBL" id="ML986993">
    <property type="protein sequence ID" value="KAF2257504.1"/>
    <property type="molecule type" value="Genomic_DNA"/>
</dbReference>
<dbReference type="EC" id="1.1.3.37" evidence="3"/>
<evidence type="ECO:0000313" key="8">
    <source>
        <dbReference type="Proteomes" id="UP000800093"/>
    </source>
</evidence>
<dbReference type="Proteomes" id="UP000800093">
    <property type="component" value="Unassembled WGS sequence"/>
</dbReference>
<dbReference type="PROSITE" id="PS51387">
    <property type="entry name" value="FAD_PCMH"/>
    <property type="match status" value="1"/>
</dbReference>
<dbReference type="GO" id="GO:0071949">
    <property type="term" value="F:FAD binding"/>
    <property type="evidence" value="ECO:0007669"/>
    <property type="project" value="InterPro"/>
</dbReference>
<dbReference type="PIRSF" id="PIRSF000136">
    <property type="entry name" value="LGO_GLO"/>
    <property type="match status" value="1"/>
</dbReference>
<protein>
    <recommendedName>
        <fullName evidence="3">D-arabinono-1,4-lactone oxidase</fullName>
        <ecNumber evidence="3">1.1.3.37</ecNumber>
    </recommendedName>
    <alternativeName>
        <fullName evidence="5">L-galactono-gamma-lactone oxidase</fullName>
    </alternativeName>
</protein>
<dbReference type="InterPro" id="IPR036318">
    <property type="entry name" value="FAD-bd_PCMH-like_sf"/>
</dbReference>
<evidence type="ECO:0000256" key="1">
    <source>
        <dbReference type="ARBA" id="ARBA00005083"/>
    </source>
</evidence>
<proteinExistence type="inferred from homology"/>
<dbReference type="SUPFAM" id="SSF56176">
    <property type="entry name" value="FAD-binding/transporter-associated domain-like"/>
    <property type="match status" value="1"/>
</dbReference>
<dbReference type="Gene3D" id="3.30.43.10">
    <property type="entry name" value="Uridine Diphospho-n-acetylenolpyruvylglucosamine Reductase, domain 2"/>
    <property type="match status" value="1"/>
</dbReference>
<dbReference type="PANTHER" id="PTHR43762:SF1">
    <property type="entry name" value="D-ARABINONO-1,4-LACTONE OXIDASE"/>
    <property type="match status" value="1"/>
</dbReference>
<evidence type="ECO:0000256" key="3">
    <source>
        <dbReference type="ARBA" id="ARBA00013136"/>
    </source>
</evidence>
<comment type="pathway">
    <text evidence="1">Cofactor biosynthesis; D-erythroascorbate biosynthesis; dehydro-D-arabinono-1,4-lactone from D-arabinose: step 2/2.</text>
</comment>
<comment type="similarity">
    <text evidence="2">Belongs to the oxygen-dependent FAD-linked oxidoreductase family.</text>
</comment>
<dbReference type="OrthoDB" id="610608at2759"/>
<organism evidence="7 8">
    <name type="scientific">Lojkania enalia</name>
    <dbReference type="NCBI Taxonomy" id="147567"/>
    <lineage>
        <taxon>Eukaryota</taxon>
        <taxon>Fungi</taxon>
        <taxon>Dikarya</taxon>
        <taxon>Ascomycota</taxon>
        <taxon>Pezizomycotina</taxon>
        <taxon>Dothideomycetes</taxon>
        <taxon>Pleosporomycetidae</taxon>
        <taxon>Pleosporales</taxon>
        <taxon>Pleosporales incertae sedis</taxon>
        <taxon>Lojkania</taxon>
    </lineage>
</organism>
<dbReference type="InterPro" id="IPR007173">
    <property type="entry name" value="ALO_C"/>
</dbReference>
<dbReference type="InterPro" id="IPR006094">
    <property type="entry name" value="Oxid_FAD_bind_N"/>
</dbReference>
<dbReference type="PANTHER" id="PTHR43762">
    <property type="entry name" value="L-GULONOLACTONE OXIDASE"/>
    <property type="match status" value="1"/>
</dbReference>
<dbReference type="InterPro" id="IPR016166">
    <property type="entry name" value="FAD-bd_PCMH"/>
</dbReference>
<dbReference type="InterPro" id="IPR006093">
    <property type="entry name" value="Oxy_OxRdtase_FAD_BS"/>
</dbReference>
<dbReference type="Pfam" id="PF04030">
    <property type="entry name" value="ALO"/>
    <property type="match status" value="1"/>
</dbReference>
<keyword evidence="4" id="KW-0560">Oxidoreductase</keyword>
<sequence length="504" mass="55063">MSSSNVPSTNTWSNCIGQQTCHPKYLLYPTSLQDLIDAIRLGRKENLKVRAVGSGHSFSDVAPTDDILLDPHGMNQVLKVDASLLRDPLKESSLFAVQSGITIRELNLALDKAGKALINIGAYDGQTLAGAISTGTHGKGITLGPMASSVRSLVVVSETGDVYQYEPSNGITDQDKFATDAAKAGMTLKQDDDFFQSVVVCMGCMGLIYSYIIEVVPTYFLIENRTVSSWENVKTELAMTKGGLLPEVLTYNRHYEVDINPYAIKGVHHCIVQTTNEVKTTHASGSRGFKNWLAGLLASWPVAEDVLVDILNEFPKASPWIVGNALSTLVDVNYIDKSYVVLNIGKVNNIKGLAMELSFPVDENLVNSIDNLFAIFADEASAKRWYLAGPIALRFVAPSQAYLAPQEGRPTCMVELDMIYGVMTGGDLLKSVTQRVISGNPAVRVHWGLDLDTVTGRQVQMRYGKYSKWLAVYRQLNSTGMFNSVFTDRLGISVDPNSNTAKLT</sequence>
<keyword evidence="8" id="KW-1185">Reference proteome</keyword>
<dbReference type="AlphaFoldDB" id="A0A9P4N0C8"/>
<dbReference type="GO" id="GO:0016020">
    <property type="term" value="C:membrane"/>
    <property type="evidence" value="ECO:0007669"/>
    <property type="project" value="InterPro"/>
</dbReference>
<evidence type="ECO:0000256" key="5">
    <source>
        <dbReference type="ARBA" id="ARBA00033418"/>
    </source>
</evidence>
<evidence type="ECO:0000313" key="7">
    <source>
        <dbReference type="EMBL" id="KAF2257504.1"/>
    </source>
</evidence>
<dbReference type="PROSITE" id="PS00862">
    <property type="entry name" value="OX2_COVAL_FAD"/>
    <property type="match status" value="1"/>
</dbReference>
<dbReference type="GO" id="GO:0003885">
    <property type="term" value="F:D-arabinono-1,4-lactone oxidase activity"/>
    <property type="evidence" value="ECO:0007669"/>
    <property type="project" value="UniProtKB-EC"/>
</dbReference>
<evidence type="ECO:0000256" key="2">
    <source>
        <dbReference type="ARBA" id="ARBA00005466"/>
    </source>
</evidence>
<gene>
    <name evidence="7" type="ORF">CC78DRAFT_527719</name>
</gene>
<accession>A0A9P4N0C8</accession>
<feature type="domain" description="FAD-binding PCMH-type" evidence="6">
    <location>
        <begin position="19"/>
        <end position="218"/>
    </location>
</feature>
<dbReference type="Gene3D" id="3.30.465.10">
    <property type="match status" value="1"/>
</dbReference>
<evidence type="ECO:0000259" key="6">
    <source>
        <dbReference type="PROSITE" id="PS51387"/>
    </source>
</evidence>
<evidence type="ECO:0000256" key="4">
    <source>
        <dbReference type="ARBA" id="ARBA00023002"/>
    </source>
</evidence>